<accession>A0A560FVP6</accession>
<evidence type="ECO:0000313" key="8">
    <source>
        <dbReference type="Proteomes" id="UP000316545"/>
    </source>
</evidence>
<dbReference type="EMBL" id="VITN01000010">
    <property type="protein sequence ID" value="TWB18358.1"/>
    <property type="molecule type" value="Genomic_DNA"/>
</dbReference>
<dbReference type="GO" id="GO:0003700">
    <property type="term" value="F:DNA-binding transcription factor activity"/>
    <property type="evidence" value="ECO:0007669"/>
    <property type="project" value="InterPro"/>
</dbReference>
<dbReference type="GO" id="GO:0043565">
    <property type="term" value="F:sequence-specific DNA binding"/>
    <property type="evidence" value="ECO:0007669"/>
    <property type="project" value="InterPro"/>
</dbReference>
<dbReference type="Gene3D" id="1.10.10.60">
    <property type="entry name" value="Homeodomain-like"/>
    <property type="match status" value="2"/>
</dbReference>
<evidence type="ECO:0000256" key="3">
    <source>
        <dbReference type="ARBA" id="ARBA00023163"/>
    </source>
</evidence>
<evidence type="ECO:0000313" key="10">
    <source>
        <dbReference type="Proteomes" id="UP000320516"/>
    </source>
</evidence>
<evidence type="ECO:0000313" key="9">
    <source>
        <dbReference type="Proteomes" id="UP000319859"/>
    </source>
</evidence>
<dbReference type="PANTHER" id="PTHR46796:SF6">
    <property type="entry name" value="ARAC SUBFAMILY"/>
    <property type="match status" value="1"/>
</dbReference>
<evidence type="ECO:0000313" key="7">
    <source>
        <dbReference type="EMBL" id="TWB66121.1"/>
    </source>
</evidence>
<dbReference type="InterPro" id="IPR050204">
    <property type="entry name" value="AraC_XylS_family_regulators"/>
</dbReference>
<dbReference type="PROSITE" id="PS01124">
    <property type="entry name" value="HTH_ARAC_FAMILY_2"/>
    <property type="match status" value="1"/>
</dbReference>
<keyword evidence="3" id="KW-0804">Transcription</keyword>
<dbReference type="InterPro" id="IPR018060">
    <property type="entry name" value="HTH_AraC"/>
</dbReference>
<gene>
    <name evidence="7" type="ORF">FBZ87_11685</name>
    <name evidence="6" type="ORF">FBZ88_109112</name>
    <name evidence="5" type="ORF">FBZ89_1103</name>
</gene>
<keyword evidence="8" id="KW-1185">Reference proteome</keyword>
<dbReference type="EMBL" id="VITV01000016">
    <property type="protein sequence ID" value="TWB66121.1"/>
    <property type="molecule type" value="Genomic_DNA"/>
</dbReference>
<name>A0A560FVP6_9PROT</name>
<dbReference type="AlphaFoldDB" id="A0A560FVP6"/>
<sequence length="303" mass="33419">MATDGKRQSDGPKMVSPIPYSVDAALALGEGTFEVQTYRQPSPFEGEFEADAHTLSMSLTPEVRFSRCSFLDATGKPGAWAPVGDVIFVPRGARLRVEAPGGAEQYRGLYCMFPSPWFEQASGLSGPWSERQISAAIDIRAPTIRRDLYRLLKELTEAQPGRERLVATLAEVSLIELGRYLGDAGRDEMLAESALAGWQLRRLTNYVEGMVDHHPPLKELAALCEISPRHLSRAFKASTGRRIGDFVADVRMAKAKSLLCDTDLTLKEIAHRLGYSGPSSFCVAFGRAIGMTPKQYMKRHKRG</sequence>
<dbReference type="PROSITE" id="PS00041">
    <property type="entry name" value="HTH_ARAC_FAMILY_1"/>
    <property type="match status" value="1"/>
</dbReference>
<keyword evidence="1" id="KW-0805">Transcription regulation</keyword>
<dbReference type="Pfam" id="PF12833">
    <property type="entry name" value="HTH_18"/>
    <property type="match status" value="1"/>
</dbReference>
<dbReference type="RefSeq" id="WP_145613707.1">
    <property type="nucleotide sequence ID" value="NZ_VITN01000010.1"/>
</dbReference>
<dbReference type="Proteomes" id="UP000319859">
    <property type="component" value="Unassembled WGS sequence"/>
</dbReference>
<dbReference type="Proteomes" id="UP000316545">
    <property type="component" value="Unassembled WGS sequence"/>
</dbReference>
<dbReference type="SMART" id="SM00342">
    <property type="entry name" value="HTH_ARAC"/>
    <property type="match status" value="1"/>
</dbReference>
<evidence type="ECO:0000313" key="5">
    <source>
        <dbReference type="EMBL" id="TWB18358.1"/>
    </source>
</evidence>
<evidence type="ECO:0000259" key="4">
    <source>
        <dbReference type="PROSITE" id="PS01124"/>
    </source>
</evidence>
<organism evidence="6 8">
    <name type="scientific">Nitrospirillum amazonense</name>
    <dbReference type="NCBI Taxonomy" id="28077"/>
    <lineage>
        <taxon>Bacteria</taxon>
        <taxon>Pseudomonadati</taxon>
        <taxon>Pseudomonadota</taxon>
        <taxon>Alphaproteobacteria</taxon>
        <taxon>Rhodospirillales</taxon>
        <taxon>Azospirillaceae</taxon>
        <taxon>Nitrospirillum</taxon>
    </lineage>
</organism>
<dbReference type="InterPro" id="IPR018062">
    <property type="entry name" value="HTH_AraC-typ_CS"/>
</dbReference>
<dbReference type="OrthoDB" id="5295469at2"/>
<feature type="domain" description="HTH araC/xylS-type" evidence="4">
    <location>
        <begin position="201"/>
        <end position="299"/>
    </location>
</feature>
<dbReference type="EMBL" id="VITO01000009">
    <property type="protein sequence ID" value="TWB25715.1"/>
    <property type="molecule type" value="Genomic_DNA"/>
</dbReference>
<dbReference type="SUPFAM" id="SSF46689">
    <property type="entry name" value="Homeodomain-like"/>
    <property type="match status" value="2"/>
</dbReference>
<evidence type="ECO:0000313" key="6">
    <source>
        <dbReference type="EMBL" id="TWB25715.1"/>
    </source>
</evidence>
<proteinExistence type="predicted"/>
<protein>
    <submittedName>
        <fullName evidence="6">AraC family transcriptional regulator</fullName>
    </submittedName>
</protein>
<comment type="caution">
    <text evidence="6">The sequence shown here is derived from an EMBL/GenBank/DDBJ whole genome shotgun (WGS) entry which is preliminary data.</text>
</comment>
<evidence type="ECO:0000256" key="2">
    <source>
        <dbReference type="ARBA" id="ARBA00023125"/>
    </source>
</evidence>
<dbReference type="PRINTS" id="PR00032">
    <property type="entry name" value="HTHARAC"/>
</dbReference>
<reference evidence="8 9" key="1">
    <citation type="submission" date="2019-06" db="EMBL/GenBank/DDBJ databases">
        <title>Genomic Encyclopedia of Type Strains, Phase IV (KMG-V): Genome sequencing to study the core and pangenomes of soil and plant-associated prokaryotes.</title>
        <authorList>
            <person name="Whitman W."/>
        </authorList>
    </citation>
    <scope>NUCLEOTIDE SEQUENCE [LARGE SCALE GENOMIC DNA]</scope>
    <source>
        <strain evidence="6 8">BR 11865</strain>
        <strain evidence="5 9">BR 11880</strain>
        <strain evidence="7 10">BR 12005</strain>
    </source>
</reference>
<evidence type="ECO:0000256" key="1">
    <source>
        <dbReference type="ARBA" id="ARBA00023015"/>
    </source>
</evidence>
<dbReference type="PANTHER" id="PTHR46796">
    <property type="entry name" value="HTH-TYPE TRANSCRIPTIONAL ACTIVATOR RHAS-RELATED"/>
    <property type="match status" value="1"/>
</dbReference>
<keyword evidence="2" id="KW-0238">DNA-binding</keyword>
<dbReference type="Proteomes" id="UP000320516">
    <property type="component" value="Unassembled WGS sequence"/>
</dbReference>
<dbReference type="InterPro" id="IPR009057">
    <property type="entry name" value="Homeodomain-like_sf"/>
</dbReference>
<dbReference type="InterPro" id="IPR020449">
    <property type="entry name" value="Tscrpt_reg_AraC-type_HTH"/>
</dbReference>